<feature type="domain" description="Thioredoxin" evidence="6">
    <location>
        <begin position="299"/>
        <end position="437"/>
    </location>
</feature>
<keyword evidence="3" id="KW-1015">Disulfide bond</keyword>
<evidence type="ECO:0000256" key="4">
    <source>
        <dbReference type="ARBA" id="ARBA00023284"/>
    </source>
</evidence>
<dbReference type="InterPro" id="IPR013766">
    <property type="entry name" value="Thioredoxin_domain"/>
</dbReference>
<accession>A0ABS3SY57</accession>
<keyword evidence="8" id="KW-1185">Reference proteome</keyword>
<dbReference type="InterPro" id="IPR012336">
    <property type="entry name" value="Thioredoxin-like_fold"/>
</dbReference>
<dbReference type="PROSITE" id="PS51352">
    <property type="entry name" value="THIOREDOXIN_2"/>
    <property type="match status" value="1"/>
</dbReference>
<dbReference type="Proteomes" id="UP000676776">
    <property type="component" value="Unassembled WGS sequence"/>
</dbReference>
<name>A0ABS3SY57_9FLAO</name>
<keyword evidence="5" id="KW-0732">Signal</keyword>
<evidence type="ECO:0000313" key="8">
    <source>
        <dbReference type="Proteomes" id="UP000676776"/>
    </source>
</evidence>
<proteinExistence type="predicted"/>
<keyword evidence="4" id="KW-0676">Redox-active center</keyword>
<keyword evidence="2" id="KW-0201">Cytochrome c-type biogenesis</keyword>
<dbReference type="RefSeq" id="WP_208152190.1">
    <property type="nucleotide sequence ID" value="NZ_JAGEVF010000001.1"/>
</dbReference>
<sequence>MKKFLFLLLLPTLILSQTVKGSFSPVTDYTYAFLYNATPDGANYVDRGKLNAEGYFEIELDSTIAPGIYKIVYAIPPEENNFDFIYDGKTSVEFKFNAESGVEFTQSDENKLWDSYLKSMEMVNQTISNYYAQGKTDEKGYTSIFKVLADTQNAYEESSKGMLVSAFIDANRPYIPQSYEDIRTYSKNLKEHYLSEIDFNNYFLQCSSFLVDRVMAYVFDIVLEPTNDTYKSHIDDVSNTIGAEGTEIKTSLLYLLWQRFVNINNHEVANYITDTYLLNLANGTNNKVIAETITSYKNTSIGAFAPNFDIEVTTKNGSTIKKQLYDLSESDYYLVIFWSSECGHCLKELPLVKDLVTNYTNIKVVAFGLENEASGWSEEIKNYPDFLHTIGLGKWENTIVKTYGITATPTYFLLDKEKKILSKPYDFNEVENRLKDL</sequence>
<gene>
    <name evidence="7" type="ORF">J4050_01625</name>
</gene>
<evidence type="ECO:0000256" key="1">
    <source>
        <dbReference type="ARBA" id="ARBA00004196"/>
    </source>
</evidence>
<protein>
    <submittedName>
        <fullName evidence="7">Thioredoxin family protein</fullName>
    </submittedName>
</protein>
<evidence type="ECO:0000256" key="5">
    <source>
        <dbReference type="SAM" id="SignalP"/>
    </source>
</evidence>
<evidence type="ECO:0000259" key="6">
    <source>
        <dbReference type="PROSITE" id="PS51352"/>
    </source>
</evidence>
<reference evidence="7 8" key="1">
    <citation type="submission" date="2021-03" db="EMBL/GenBank/DDBJ databases">
        <title>Winogradskyella sp. nov., isolated from costal sediment.</title>
        <authorList>
            <person name="Gao C."/>
        </authorList>
    </citation>
    <scope>NUCLEOTIDE SEQUENCE [LARGE SCALE GENOMIC DNA]</scope>
    <source>
        <strain evidence="7 8">DF17</strain>
    </source>
</reference>
<dbReference type="PANTHER" id="PTHR42852:SF6">
    <property type="entry name" value="THIOL:DISULFIDE INTERCHANGE PROTEIN DSBE"/>
    <property type="match status" value="1"/>
</dbReference>
<feature type="signal peptide" evidence="5">
    <location>
        <begin position="1"/>
        <end position="21"/>
    </location>
</feature>
<organism evidence="7 8">
    <name type="scientific">Winogradskyella pelagia</name>
    <dbReference type="NCBI Taxonomy" id="2819984"/>
    <lineage>
        <taxon>Bacteria</taxon>
        <taxon>Pseudomonadati</taxon>
        <taxon>Bacteroidota</taxon>
        <taxon>Flavobacteriia</taxon>
        <taxon>Flavobacteriales</taxon>
        <taxon>Flavobacteriaceae</taxon>
        <taxon>Winogradskyella</taxon>
    </lineage>
</organism>
<dbReference type="InterPro" id="IPR050553">
    <property type="entry name" value="Thioredoxin_ResA/DsbE_sf"/>
</dbReference>
<dbReference type="Pfam" id="PF13905">
    <property type="entry name" value="Thioredoxin_8"/>
    <property type="match status" value="1"/>
</dbReference>
<comment type="subcellular location">
    <subcellularLocation>
        <location evidence="1">Cell envelope</location>
    </subcellularLocation>
</comment>
<dbReference type="PANTHER" id="PTHR42852">
    <property type="entry name" value="THIOL:DISULFIDE INTERCHANGE PROTEIN DSBE"/>
    <property type="match status" value="1"/>
</dbReference>
<dbReference type="Gene3D" id="3.40.30.10">
    <property type="entry name" value="Glutaredoxin"/>
    <property type="match status" value="1"/>
</dbReference>
<dbReference type="EMBL" id="JAGEVF010000001">
    <property type="protein sequence ID" value="MBO3115426.1"/>
    <property type="molecule type" value="Genomic_DNA"/>
</dbReference>
<dbReference type="SUPFAM" id="SSF52833">
    <property type="entry name" value="Thioredoxin-like"/>
    <property type="match status" value="1"/>
</dbReference>
<feature type="chain" id="PRO_5047329648" evidence="5">
    <location>
        <begin position="22"/>
        <end position="437"/>
    </location>
</feature>
<evidence type="ECO:0000313" key="7">
    <source>
        <dbReference type="EMBL" id="MBO3115426.1"/>
    </source>
</evidence>
<dbReference type="InterPro" id="IPR036249">
    <property type="entry name" value="Thioredoxin-like_sf"/>
</dbReference>
<comment type="caution">
    <text evidence="7">The sequence shown here is derived from an EMBL/GenBank/DDBJ whole genome shotgun (WGS) entry which is preliminary data.</text>
</comment>
<evidence type="ECO:0000256" key="3">
    <source>
        <dbReference type="ARBA" id="ARBA00023157"/>
    </source>
</evidence>
<evidence type="ECO:0000256" key="2">
    <source>
        <dbReference type="ARBA" id="ARBA00022748"/>
    </source>
</evidence>